<sequence length="525" mass="59450">MGVHRLWIVQDVVLEIVQKLTEGDVARERNRNLLLAARCCKAFESPCLDLMWSRMNTIIPLLRLLPGFENHTGSIIIRGCVNQISCPRFYHYARRVQYLNFTALTMSEFGRIHLSACIRLTQIADVLLPSLRTLKIYTGESTSSQREKSLLLLSALIRSPSLHSFTLTSSEDQEGVNGEYNVGAMLTALVDLNANVQNLEISGSLSPDRIYTLGHLKAVRSLSLRLSTTTWSFEVFAMISLLRSLEVLFLDLDAAPPRLGLHRISDAFPNIRKLSLVGSIPLICQILVMISGERLESITIQRDIHDTATPSLTIELSKLFYQTFGRLFNLRTIYVDWGGERFDASYGHTPAEDMSSILYPLGQLTELESLTLKSIPPCLFISDATILTISTALPYITVLHLEQPIWPHSILPTFKSLAQLATSCPKLVKLSLTVDEARSTLPKFDNVTYHGLQDLHLLDTIIIRHVQTSSYIDKLFPNLRHIDMFHYLDRKVICDIIFNACRPARRDQLNRDLFTKNPMQSSYYD</sequence>
<dbReference type="Gene3D" id="3.80.10.10">
    <property type="entry name" value="Ribonuclease Inhibitor"/>
    <property type="match status" value="1"/>
</dbReference>
<dbReference type="EMBL" id="MU150290">
    <property type="protein sequence ID" value="KAF9461004.1"/>
    <property type="molecule type" value="Genomic_DNA"/>
</dbReference>
<dbReference type="OrthoDB" id="3543113at2759"/>
<dbReference type="SUPFAM" id="SSF52047">
    <property type="entry name" value="RNI-like"/>
    <property type="match status" value="1"/>
</dbReference>
<evidence type="ECO:0008006" key="3">
    <source>
        <dbReference type="Google" id="ProtNLM"/>
    </source>
</evidence>
<accession>A0A9P6CHJ6</accession>
<name>A0A9P6CHJ6_9AGAR</name>
<proteinExistence type="predicted"/>
<dbReference type="InterPro" id="IPR032675">
    <property type="entry name" value="LRR_dom_sf"/>
</dbReference>
<evidence type="ECO:0000313" key="1">
    <source>
        <dbReference type="EMBL" id="KAF9461004.1"/>
    </source>
</evidence>
<organism evidence="1 2">
    <name type="scientific">Collybia nuda</name>
    <dbReference type="NCBI Taxonomy" id="64659"/>
    <lineage>
        <taxon>Eukaryota</taxon>
        <taxon>Fungi</taxon>
        <taxon>Dikarya</taxon>
        <taxon>Basidiomycota</taxon>
        <taxon>Agaricomycotina</taxon>
        <taxon>Agaricomycetes</taxon>
        <taxon>Agaricomycetidae</taxon>
        <taxon>Agaricales</taxon>
        <taxon>Tricholomatineae</taxon>
        <taxon>Clitocybaceae</taxon>
        <taxon>Collybia</taxon>
    </lineage>
</organism>
<protein>
    <recommendedName>
        <fullName evidence="3">F-box domain-containing protein</fullName>
    </recommendedName>
</protein>
<dbReference type="AlphaFoldDB" id="A0A9P6CHJ6"/>
<comment type="caution">
    <text evidence="1">The sequence shown here is derived from an EMBL/GenBank/DDBJ whole genome shotgun (WGS) entry which is preliminary data.</text>
</comment>
<reference evidence="1" key="1">
    <citation type="submission" date="2020-11" db="EMBL/GenBank/DDBJ databases">
        <authorList>
            <consortium name="DOE Joint Genome Institute"/>
            <person name="Ahrendt S."/>
            <person name="Riley R."/>
            <person name="Andreopoulos W."/>
            <person name="Labutti K."/>
            <person name="Pangilinan J."/>
            <person name="Ruiz-Duenas F.J."/>
            <person name="Barrasa J.M."/>
            <person name="Sanchez-Garcia M."/>
            <person name="Camarero S."/>
            <person name="Miyauchi S."/>
            <person name="Serrano A."/>
            <person name="Linde D."/>
            <person name="Babiker R."/>
            <person name="Drula E."/>
            <person name="Ayuso-Fernandez I."/>
            <person name="Pacheco R."/>
            <person name="Padilla G."/>
            <person name="Ferreira P."/>
            <person name="Barriuso J."/>
            <person name="Kellner H."/>
            <person name="Castanera R."/>
            <person name="Alfaro M."/>
            <person name="Ramirez L."/>
            <person name="Pisabarro A.G."/>
            <person name="Kuo A."/>
            <person name="Tritt A."/>
            <person name="Lipzen A."/>
            <person name="He G."/>
            <person name="Yan M."/>
            <person name="Ng V."/>
            <person name="Cullen D."/>
            <person name="Martin F."/>
            <person name="Rosso M.-N."/>
            <person name="Henrissat B."/>
            <person name="Hibbett D."/>
            <person name="Martinez A.T."/>
            <person name="Grigoriev I.V."/>
        </authorList>
    </citation>
    <scope>NUCLEOTIDE SEQUENCE</scope>
    <source>
        <strain evidence="1">CBS 247.69</strain>
    </source>
</reference>
<keyword evidence="2" id="KW-1185">Reference proteome</keyword>
<gene>
    <name evidence="1" type="ORF">BDZ94DRAFT_860806</name>
</gene>
<dbReference type="Proteomes" id="UP000807353">
    <property type="component" value="Unassembled WGS sequence"/>
</dbReference>
<evidence type="ECO:0000313" key="2">
    <source>
        <dbReference type="Proteomes" id="UP000807353"/>
    </source>
</evidence>